<gene>
    <name evidence="1" type="ORF">MAMC_00916</name>
</gene>
<dbReference type="AlphaFoldDB" id="A0A5E6MCK4"/>
<evidence type="ECO:0000313" key="1">
    <source>
        <dbReference type="EMBL" id="VVM06010.1"/>
    </source>
</evidence>
<sequence length="89" mass="9999">MTDWSPPSRLTPLAHACGRQNRSELPMVCLEEVPRLPELLEGLPETLGDAMDYFLEVVVEERGRRSRAAERILGEIRLALRIATAMLSP</sequence>
<dbReference type="EMBL" id="CABFUZ020000103">
    <property type="protein sequence ID" value="VVM06010.1"/>
    <property type="molecule type" value="Genomic_DNA"/>
</dbReference>
<name>A0A5E6MCK4_9BACT</name>
<dbReference type="Proteomes" id="UP000381693">
    <property type="component" value="Unassembled WGS sequence"/>
</dbReference>
<accession>A0A5E6MCK4</accession>
<organism evidence="1 2">
    <name type="scientific">Methylacidimicrobium cyclopophantes</name>
    <dbReference type="NCBI Taxonomy" id="1041766"/>
    <lineage>
        <taxon>Bacteria</taxon>
        <taxon>Pseudomonadati</taxon>
        <taxon>Verrucomicrobiota</taxon>
        <taxon>Methylacidimicrobium</taxon>
    </lineage>
</organism>
<reference evidence="1" key="1">
    <citation type="submission" date="2019-09" db="EMBL/GenBank/DDBJ databases">
        <authorList>
            <person name="Cremers G."/>
        </authorList>
    </citation>
    <scope>NUCLEOTIDE SEQUENCE [LARGE SCALE GENOMIC DNA]</scope>
    <source>
        <strain evidence="1">3B</strain>
    </source>
</reference>
<comment type="caution">
    <text evidence="1">The sequence shown here is derived from an EMBL/GenBank/DDBJ whole genome shotgun (WGS) entry which is preliminary data.</text>
</comment>
<protein>
    <submittedName>
        <fullName evidence="1">Uncharacterized protein</fullName>
    </submittedName>
</protein>
<keyword evidence="2" id="KW-1185">Reference proteome</keyword>
<proteinExistence type="predicted"/>
<evidence type="ECO:0000313" key="2">
    <source>
        <dbReference type="Proteomes" id="UP000381693"/>
    </source>
</evidence>